<evidence type="ECO:0000313" key="1">
    <source>
        <dbReference type="EMBL" id="ONM52877.1"/>
    </source>
</evidence>
<organism evidence="1">
    <name type="scientific">Zea mays</name>
    <name type="common">Maize</name>
    <dbReference type="NCBI Taxonomy" id="4577"/>
    <lineage>
        <taxon>Eukaryota</taxon>
        <taxon>Viridiplantae</taxon>
        <taxon>Streptophyta</taxon>
        <taxon>Embryophyta</taxon>
        <taxon>Tracheophyta</taxon>
        <taxon>Spermatophyta</taxon>
        <taxon>Magnoliopsida</taxon>
        <taxon>Liliopsida</taxon>
        <taxon>Poales</taxon>
        <taxon>Poaceae</taxon>
        <taxon>PACMAD clade</taxon>
        <taxon>Panicoideae</taxon>
        <taxon>Andropogonodae</taxon>
        <taxon>Andropogoneae</taxon>
        <taxon>Tripsacinae</taxon>
        <taxon>Zea</taxon>
    </lineage>
</organism>
<dbReference type="Gene3D" id="2.40.50.140">
    <property type="entry name" value="Nucleic acid-binding proteins"/>
    <property type="match status" value="1"/>
</dbReference>
<dbReference type="PANTHER" id="PTHR47165:SF3">
    <property type="entry name" value="RETROTRANSPOSON-LIKE PROTEIN"/>
    <property type="match status" value="1"/>
</dbReference>
<dbReference type="InterPro" id="IPR012340">
    <property type="entry name" value="NA-bd_OB-fold"/>
</dbReference>
<gene>
    <name evidence="1" type="ORF">ZEAMMB73_Zm00001d019424</name>
</gene>
<dbReference type="AlphaFoldDB" id="A0A1D6HXC8"/>
<dbReference type="PANTHER" id="PTHR47165">
    <property type="entry name" value="OS03G0429900 PROTEIN"/>
    <property type="match status" value="1"/>
</dbReference>
<dbReference type="SUPFAM" id="SSF50249">
    <property type="entry name" value="Nucleic acid-binding proteins"/>
    <property type="match status" value="1"/>
</dbReference>
<dbReference type="EMBL" id="CM007650">
    <property type="protein sequence ID" value="ONM52877.1"/>
    <property type="molecule type" value="Genomic_DNA"/>
</dbReference>
<protein>
    <submittedName>
        <fullName evidence="1">Putative replication protein</fullName>
    </submittedName>
</protein>
<name>A0A1D6HXC8_MAIZE</name>
<sequence length="232" mass="25643">MSMVDVLGVVSVISHVSTLRTRGRHAEVMKRTVTISNARFTVLHPNRDTGPTVDVVLWGERATAFPAEQVHRDSGSSPRIIIFVGTLVRSYATGQGSGVTQNKGVAFIHEPSLTPESRKVSSSAKTTPHQGDNLLLGKEIIPTLANVETPSGAHNTPGANTLRLLQCFWTRAPPAMEARFWELRLAFGNCPSSSRLLLELASLLCKEYRSMLVRYEQRYDVCVAARYAFWCF</sequence>
<accession>A0A1D6HXC8</accession>
<reference evidence="1" key="1">
    <citation type="submission" date="2015-12" db="EMBL/GenBank/DDBJ databases">
        <title>Update maize B73 reference genome by single molecule sequencing technologies.</title>
        <authorList>
            <consortium name="Maize Genome Sequencing Project"/>
            <person name="Ware D."/>
        </authorList>
    </citation>
    <scope>NUCLEOTIDE SEQUENCE [LARGE SCALE GENOMIC DNA]</scope>
    <source>
        <tissue evidence="1">Seedling</tissue>
    </source>
</reference>
<proteinExistence type="predicted"/>